<feature type="domain" description="Response regulatory" evidence="3">
    <location>
        <begin position="6"/>
        <end position="121"/>
    </location>
</feature>
<dbReference type="Proteomes" id="UP000527143">
    <property type="component" value="Unassembled WGS sequence"/>
</dbReference>
<feature type="modified residue" description="4-aspartylphosphate" evidence="2">
    <location>
        <position position="55"/>
    </location>
</feature>
<dbReference type="EMBL" id="JACIJF010000018">
    <property type="protein sequence ID" value="MBB5712503.1"/>
    <property type="molecule type" value="Genomic_DNA"/>
</dbReference>
<dbReference type="RefSeq" id="WP_184091075.1">
    <property type="nucleotide sequence ID" value="NZ_JACIJF010000018.1"/>
</dbReference>
<dbReference type="InterPro" id="IPR050595">
    <property type="entry name" value="Bact_response_regulator"/>
</dbReference>
<gene>
    <name evidence="4" type="ORF">FHT02_003763</name>
</gene>
<dbReference type="PANTHER" id="PTHR44591">
    <property type="entry name" value="STRESS RESPONSE REGULATOR PROTEIN 1"/>
    <property type="match status" value="1"/>
</dbReference>
<organism evidence="4 5">
    <name type="scientific">Sphingomonas xinjiangensis</name>
    <dbReference type="NCBI Taxonomy" id="643568"/>
    <lineage>
        <taxon>Bacteria</taxon>
        <taxon>Pseudomonadati</taxon>
        <taxon>Pseudomonadota</taxon>
        <taxon>Alphaproteobacteria</taxon>
        <taxon>Sphingomonadales</taxon>
        <taxon>Sphingomonadaceae</taxon>
        <taxon>Sphingomonas</taxon>
    </lineage>
</organism>
<evidence type="ECO:0000256" key="1">
    <source>
        <dbReference type="ARBA" id="ARBA00022553"/>
    </source>
</evidence>
<dbReference type="PROSITE" id="PS50110">
    <property type="entry name" value="RESPONSE_REGULATORY"/>
    <property type="match status" value="1"/>
</dbReference>
<name>A0A840YS61_9SPHN</name>
<dbReference type="SMART" id="SM00448">
    <property type="entry name" value="REC"/>
    <property type="match status" value="1"/>
</dbReference>
<evidence type="ECO:0000313" key="4">
    <source>
        <dbReference type="EMBL" id="MBB5712503.1"/>
    </source>
</evidence>
<evidence type="ECO:0000259" key="3">
    <source>
        <dbReference type="PROSITE" id="PS50110"/>
    </source>
</evidence>
<sequence length="126" mass="13453">MQEGQSVCIIDDDAGVRRSLSGLLRSFGCEVSAFSSAEDFLQSDAVGRCQCLVSDFQIPKGMSGIDLARRLASHSEGFPMILITAYLTPEVEAEAKSAGVHCILAKPFKGEELIACIEGALVRAED</sequence>
<comment type="caution">
    <text evidence="4">The sequence shown here is derived from an EMBL/GenBank/DDBJ whole genome shotgun (WGS) entry which is preliminary data.</text>
</comment>
<dbReference type="GO" id="GO:0000160">
    <property type="term" value="P:phosphorelay signal transduction system"/>
    <property type="evidence" value="ECO:0007669"/>
    <property type="project" value="InterPro"/>
</dbReference>
<dbReference type="InterPro" id="IPR001789">
    <property type="entry name" value="Sig_transdc_resp-reg_receiver"/>
</dbReference>
<protein>
    <submittedName>
        <fullName evidence="4">FixJ family two-component response regulator</fullName>
    </submittedName>
</protein>
<evidence type="ECO:0000313" key="5">
    <source>
        <dbReference type="Proteomes" id="UP000527143"/>
    </source>
</evidence>
<dbReference type="InterPro" id="IPR011006">
    <property type="entry name" value="CheY-like_superfamily"/>
</dbReference>
<reference evidence="4 5" key="1">
    <citation type="submission" date="2020-08" db="EMBL/GenBank/DDBJ databases">
        <title>Genomic Encyclopedia of Type Strains, Phase IV (KMG-IV): sequencing the most valuable type-strain genomes for metagenomic binning, comparative biology and taxonomic classification.</title>
        <authorList>
            <person name="Goeker M."/>
        </authorList>
    </citation>
    <scope>NUCLEOTIDE SEQUENCE [LARGE SCALE GENOMIC DNA]</scope>
    <source>
        <strain evidence="4 5">DSM 26736</strain>
    </source>
</reference>
<dbReference type="Pfam" id="PF00072">
    <property type="entry name" value="Response_reg"/>
    <property type="match status" value="1"/>
</dbReference>
<dbReference type="AlphaFoldDB" id="A0A840YS61"/>
<dbReference type="SUPFAM" id="SSF52172">
    <property type="entry name" value="CheY-like"/>
    <property type="match status" value="1"/>
</dbReference>
<accession>A0A840YS61</accession>
<dbReference type="Gene3D" id="3.40.50.2300">
    <property type="match status" value="1"/>
</dbReference>
<proteinExistence type="predicted"/>
<keyword evidence="1 2" id="KW-0597">Phosphoprotein</keyword>
<keyword evidence="5" id="KW-1185">Reference proteome</keyword>
<dbReference type="PANTHER" id="PTHR44591:SF25">
    <property type="entry name" value="CHEMOTAXIS TWO-COMPONENT RESPONSE REGULATOR"/>
    <property type="match status" value="1"/>
</dbReference>
<evidence type="ECO:0000256" key="2">
    <source>
        <dbReference type="PROSITE-ProRule" id="PRU00169"/>
    </source>
</evidence>